<keyword evidence="2" id="KW-1185">Reference proteome</keyword>
<proteinExistence type="predicted"/>
<name>A0A2G5F602_AQUCA</name>
<dbReference type="EMBL" id="KZ305019">
    <property type="protein sequence ID" value="PIA63422.1"/>
    <property type="molecule type" value="Genomic_DNA"/>
</dbReference>
<dbReference type="InParanoid" id="A0A2G5F602"/>
<accession>A0A2G5F602</accession>
<dbReference type="Proteomes" id="UP000230069">
    <property type="component" value="Unassembled WGS sequence"/>
</dbReference>
<sequence>MSSPVSMPFNLKPANNSISNCLLMLLQFTRAPLYMISKRTFFWNNNVLCKGVIQRFKVQTFKKAVSLYLETSLTA</sequence>
<gene>
    <name evidence="1" type="ORF">AQUCO_00201039v1</name>
</gene>
<organism evidence="1 2">
    <name type="scientific">Aquilegia coerulea</name>
    <name type="common">Rocky mountain columbine</name>
    <dbReference type="NCBI Taxonomy" id="218851"/>
    <lineage>
        <taxon>Eukaryota</taxon>
        <taxon>Viridiplantae</taxon>
        <taxon>Streptophyta</taxon>
        <taxon>Embryophyta</taxon>
        <taxon>Tracheophyta</taxon>
        <taxon>Spermatophyta</taxon>
        <taxon>Magnoliopsida</taxon>
        <taxon>Ranunculales</taxon>
        <taxon>Ranunculaceae</taxon>
        <taxon>Thalictroideae</taxon>
        <taxon>Aquilegia</taxon>
    </lineage>
</organism>
<dbReference type="AlphaFoldDB" id="A0A2G5F602"/>
<evidence type="ECO:0000313" key="2">
    <source>
        <dbReference type="Proteomes" id="UP000230069"/>
    </source>
</evidence>
<protein>
    <submittedName>
        <fullName evidence="1">Uncharacterized protein</fullName>
    </submittedName>
</protein>
<reference evidence="1 2" key="1">
    <citation type="submission" date="2017-09" db="EMBL/GenBank/DDBJ databases">
        <title>WGS assembly of Aquilegia coerulea Goldsmith.</title>
        <authorList>
            <person name="Hodges S."/>
            <person name="Kramer E."/>
            <person name="Nordborg M."/>
            <person name="Tomkins J."/>
            <person name="Borevitz J."/>
            <person name="Derieg N."/>
            <person name="Yan J."/>
            <person name="Mihaltcheva S."/>
            <person name="Hayes R.D."/>
            <person name="Rokhsar D."/>
        </authorList>
    </citation>
    <scope>NUCLEOTIDE SEQUENCE [LARGE SCALE GENOMIC DNA]</scope>
    <source>
        <strain evidence="2">cv. Goldsmith</strain>
    </source>
</reference>
<evidence type="ECO:0000313" key="1">
    <source>
        <dbReference type="EMBL" id="PIA63422.1"/>
    </source>
</evidence>